<sequence>MPPVVVVVQAEGRGIRCSRRQPMTRQRPPPLRPLAPLQGSSQPPSLTVSIYPTLCKPVFAHFNSLGISARPSEVIGLRYIVPNTMHCVHANDINSMRTFSLSTAHTGVCRSGLSHWIIWPCLRLYQPMGWVSLDVSGCCYHAFSMELPVIEATACSASHGNSLHDA</sequence>
<feature type="region of interest" description="Disordered" evidence="1">
    <location>
        <begin position="19"/>
        <end position="41"/>
    </location>
</feature>
<gene>
    <name evidence="2" type="ORF">CONLIGDRAFT_275751</name>
</gene>
<reference evidence="2 3" key="1">
    <citation type="submission" date="2016-10" db="EMBL/GenBank/DDBJ databases">
        <title>Draft genome sequence of Coniochaeta ligniaria NRRL30616, a lignocellulolytic fungus for bioabatement of inhibitors in plant biomass hydrolysates.</title>
        <authorList>
            <consortium name="DOE Joint Genome Institute"/>
            <person name="Jimenez D.J."/>
            <person name="Hector R.E."/>
            <person name="Riley R."/>
            <person name="Sun H."/>
            <person name="Grigoriev I.V."/>
            <person name="Van Elsas J.D."/>
            <person name="Nichols N.N."/>
        </authorList>
    </citation>
    <scope>NUCLEOTIDE SEQUENCE [LARGE SCALE GENOMIC DNA]</scope>
    <source>
        <strain evidence="2 3">NRRL 30616</strain>
    </source>
</reference>
<dbReference type="AlphaFoldDB" id="A0A1J7IZT3"/>
<accession>A0A1J7IZT3</accession>
<evidence type="ECO:0000256" key="1">
    <source>
        <dbReference type="SAM" id="MobiDB-lite"/>
    </source>
</evidence>
<dbReference type="Proteomes" id="UP000182658">
    <property type="component" value="Unassembled WGS sequence"/>
</dbReference>
<dbReference type="InParanoid" id="A0A1J7IZT3"/>
<keyword evidence="3" id="KW-1185">Reference proteome</keyword>
<name>A0A1J7IZT3_9PEZI</name>
<dbReference type="EMBL" id="KV875095">
    <property type="protein sequence ID" value="OIW32675.1"/>
    <property type="molecule type" value="Genomic_DNA"/>
</dbReference>
<protein>
    <submittedName>
        <fullName evidence="2">Uncharacterized protein</fullName>
    </submittedName>
</protein>
<proteinExistence type="predicted"/>
<evidence type="ECO:0000313" key="2">
    <source>
        <dbReference type="EMBL" id="OIW32675.1"/>
    </source>
</evidence>
<organism evidence="2 3">
    <name type="scientific">Coniochaeta ligniaria NRRL 30616</name>
    <dbReference type="NCBI Taxonomy" id="1408157"/>
    <lineage>
        <taxon>Eukaryota</taxon>
        <taxon>Fungi</taxon>
        <taxon>Dikarya</taxon>
        <taxon>Ascomycota</taxon>
        <taxon>Pezizomycotina</taxon>
        <taxon>Sordariomycetes</taxon>
        <taxon>Sordariomycetidae</taxon>
        <taxon>Coniochaetales</taxon>
        <taxon>Coniochaetaceae</taxon>
        <taxon>Coniochaeta</taxon>
    </lineage>
</organism>
<evidence type="ECO:0000313" key="3">
    <source>
        <dbReference type="Proteomes" id="UP000182658"/>
    </source>
</evidence>